<evidence type="ECO:0000313" key="2">
    <source>
        <dbReference type="Proteomes" id="UP000028492"/>
    </source>
</evidence>
<reference evidence="1 2" key="1">
    <citation type="journal article" date="2014" name="J. Biotechnol.">
        <title>Complete genome sequence of the actinobacterium Amycolatopsis japonica MG417-CF17(T) (=DSM 44213T) producing (S,S)-N,N'-ethylenediaminedisuccinic acid.</title>
        <authorList>
            <person name="Stegmann E."/>
            <person name="Albersmeier A."/>
            <person name="Spohn M."/>
            <person name="Gert H."/>
            <person name="Weber T."/>
            <person name="Wohlleben W."/>
            <person name="Kalinowski J."/>
            <person name="Ruckert C."/>
        </authorList>
    </citation>
    <scope>NUCLEOTIDE SEQUENCE [LARGE SCALE GENOMIC DNA]</scope>
    <source>
        <strain evidence="2">MG417-CF17 (DSM 44213)</strain>
    </source>
</reference>
<name>A0A075UTS5_9PSEU</name>
<dbReference type="HOGENOM" id="CLU_1607359_0_0_11"/>
<dbReference type="RefSeq" id="WP_158509797.1">
    <property type="nucleotide sequence ID" value="NZ_CP008953.1"/>
</dbReference>
<sequence>MRVWNRHHRIVDVAQERVGVLIDTLATDGDRLWPVDAWPPMRFDRPLGVGATGGHGPVRYRVESYEPGKSVRFRFTAPRGFDGFHEFTLRTTENGKTELAHLMVLRLRHPAWLTYPLLWRPMHDALLEDCLDRAERELTGTVGTSARWSLYVRLLRNLISGKRPFRLSTNKVPPMSTTAIK</sequence>
<dbReference type="SUPFAM" id="SSF55961">
    <property type="entry name" value="Bet v1-like"/>
    <property type="match status" value="1"/>
</dbReference>
<keyword evidence="2" id="KW-1185">Reference proteome</keyword>
<organism evidence="1 2">
    <name type="scientific">Amycolatopsis japonica</name>
    <dbReference type="NCBI Taxonomy" id="208439"/>
    <lineage>
        <taxon>Bacteria</taxon>
        <taxon>Bacillati</taxon>
        <taxon>Actinomycetota</taxon>
        <taxon>Actinomycetes</taxon>
        <taxon>Pseudonocardiales</taxon>
        <taxon>Pseudonocardiaceae</taxon>
        <taxon>Amycolatopsis</taxon>
        <taxon>Amycolatopsis japonica group</taxon>
    </lineage>
</organism>
<dbReference type="KEGG" id="aja:AJAP_15115"/>
<protein>
    <recommendedName>
        <fullName evidence="3">SRPBCC family protein</fullName>
    </recommendedName>
</protein>
<proteinExistence type="predicted"/>
<dbReference type="AlphaFoldDB" id="A0A075UTS5"/>
<evidence type="ECO:0000313" key="1">
    <source>
        <dbReference type="EMBL" id="AIG75899.1"/>
    </source>
</evidence>
<gene>
    <name evidence="1" type="ORF">AJAP_15115</name>
</gene>
<dbReference type="Proteomes" id="UP000028492">
    <property type="component" value="Chromosome"/>
</dbReference>
<dbReference type="EMBL" id="CP008953">
    <property type="protein sequence ID" value="AIG75899.1"/>
    <property type="molecule type" value="Genomic_DNA"/>
</dbReference>
<dbReference type="eggNOG" id="ENOG502ZCC9">
    <property type="taxonomic scope" value="Bacteria"/>
</dbReference>
<dbReference type="STRING" id="208439.AJAP_15115"/>
<evidence type="ECO:0008006" key="3">
    <source>
        <dbReference type="Google" id="ProtNLM"/>
    </source>
</evidence>
<accession>A0A075UTS5</accession>